<sequence length="245" mass="28116">MHVACNTSGCPKGSDSTILKDYSLNFFSPGIMQSDLWTLETVYPVFNRSNGIWSWITDRLGRRKEVAPTIQDFDADSIALPWHLIQISVNNLLIADHSFAYRHIMPIVHYRWFPLGTDYLATELLVTLLGLDTCYFAALELNGPQLVEIRILEELKLCEGRAEVMESYRQTVKERCALIKDMHMNWSSARVLSDSMEKIPNNELISSIARFQNYIIFCDTDGQRVLKHDLDTKITSNIQFSNCED</sequence>
<gene>
    <name evidence="1" type="ORF">NCGR_LOCUS2593</name>
</gene>
<evidence type="ECO:0000313" key="2">
    <source>
        <dbReference type="Proteomes" id="UP000604825"/>
    </source>
</evidence>
<proteinExistence type="predicted"/>
<dbReference type="Proteomes" id="UP000604825">
    <property type="component" value="Unassembled WGS sequence"/>
</dbReference>
<accession>A0A811MGY7</accession>
<dbReference type="EMBL" id="CAJGYO010000001">
    <property type="protein sequence ID" value="CAD6204600.1"/>
    <property type="molecule type" value="Genomic_DNA"/>
</dbReference>
<name>A0A811MGY7_9POAL</name>
<dbReference type="AlphaFoldDB" id="A0A811MGY7"/>
<evidence type="ECO:0000313" key="1">
    <source>
        <dbReference type="EMBL" id="CAD6204600.1"/>
    </source>
</evidence>
<reference evidence="1" key="1">
    <citation type="submission" date="2020-10" db="EMBL/GenBank/DDBJ databases">
        <authorList>
            <person name="Han B."/>
            <person name="Lu T."/>
            <person name="Zhao Q."/>
            <person name="Huang X."/>
            <person name="Zhao Y."/>
        </authorList>
    </citation>
    <scope>NUCLEOTIDE SEQUENCE</scope>
</reference>
<organism evidence="1 2">
    <name type="scientific">Miscanthus lutarioriparius</name>
    <dbReference type="NCBI Taxonomy" id="422564"/>
    <lineage>
        <taxon>Eukaryota</taxon>
        <taxon>Viridiplantae</taxon>
        <taxon>Streptophyta</taxon>
        <taxon>Embryophyta</taxon>
        <taxon>Tracheophyta</taxon>
        <taxon>Spermatophyta</taxon>
        <taxon>Magnoliopsida</taxon>
        <taxon>Liliopsida</taxon>
        <taxon>Poales</taxon>
        <taxon>Poaceae</taxon>
        <taxon>PACMAD clade</taxon>
        <taxon>Panicoideae</taxon>
        <taxon>Andropogonodae</taxon>
        <taxon>Andropogoneae</taxon>
        <taxon>Saccharinae</taxon>
        <taxon>Miscanthus</taxon>
    </lineage>
</organism>
<comment type="caution">
    <text evidence="1">The sequence shown here is derived from an EMBL/GenBank/DDBJ whole genome shotgun (WGS) entry which is preliminary data.</text>
</comment>
<keyword evidence="2" id="KW-1185">Reference proteome</keyword>
<protein>
    <submittedName>
        <fullName evidence="1">Uncharacterized protein</fullName>
    </submittedName>
</protein>
<dbReference type="OrthoDB" id="273823at2759"/>